<keyword evidence="2" id="KW-1185">Reference proteome</keyword>
<feature type="non-terminal residue" evidence="1">
    <location>
        <position position="1"/>
    </location>
</feature>
<protein>
    <submittedName>
        <fullName evidence="1">Uncharacterized protein</fullName>
    </submittedName>
</protein>
<evidence type="ECO:0000313" key="1">
    <source>
        <dbReference type="EMBL" id="WMV33417.1"/>
    </source>
</evidence>
<dbReference type="EMBL" id="CP133617">
    <property type="protein sequence ID" value="WMV33417.1"/>
    <property type="molecule type" value="Genomic_DNA"/>
</dbReference>
<accession>A0AAF0QZN6</accession>
<sequence>ILDRGAQFWKSFQKGLGSKVNLSTTFHPQTDGYHSSIQMAPYEVLYGRRCRSPIGWFEGYEVGLIGPDLIHQDMKKVKVIQERLKTSQSHQKSYTDVRRRVLEFEVDDWV</sequence>
<dbReference type="PANTHER" id="PTHR45835:SF91">
    <property type="entry name" value="RETROTRANSPOSON, TY3-GYPSY SUBCLASS-LIKE PROTEIN"/>
    <property type="match status" value="1"/>
</dbReference>
<evidence type="ECO:0000313" key="2">
    <source>
        <dbReference type="Proteomes" id="UP001234989"/>
    </source>
</evidence>
<dbReference type="PANTHER" id="PTHR45835">
    <property type="entry name" value="YALI0A06105P"/>
    <property type="match status" value="1"/>
</dbReference>
<dbReference type="AlphaFoldDB" id="A0AAF0QZN6"/>
<gene>
    <name evidence="1" type="ORF">MTR67_026802</name>
</gene>
<dbReference type="Proteomes" id="UP001234989">
    <property type="component" value="Chromosome 6"/>
</dbReference>
<organism evidence="1 2">
    <name type="scientific">Solanum verrucosum</name>
    <dbReference type="NCBI Taxonomy" id="315347"/>
    <lineage>
        <taxon>Eukaryota</taxon>
        <taxon>Viridiplantae</taxon>
        <taxon>Streptophyta</taxon>
        <taxon>Embryophyta</taxon>
        <taxon>Tracheophyta</taxon>
        <taxon>Spermatophyta</taxon>
        <taxon>Magnoliopsida</taxon>
        <taxon>eudicotyledons</taxon>
        <taxon>Gunneridae</taxon>
        <taxon>Pentapetalae</taxon>
        <taxon>asterids</taxon>
        <taxon>lamiids</taxon>
        <taxon>Solanales</taxon>
        <taxon>Solanaceae</taxon>
        <taxon>Solanoideae</taxon>
        <taxon>Solaneae</taxon>
        <taxon>Solanum</taxon>
    </lineage>
</organism>
<proteinExistence type="predicted"/>
<name>A0AAF0QZN6_SOLVR</name>
<reference evidence="1" key="1">
    <citation type="submission" date="2023-08" db="EMBL/GenBank/DDBJ databases">
        <title>A de novo genome assembly of Solanum verrucosum Schlechtendal, a Mexican diploid species geographically isolated from the other diploid A-genome species in potato relatives.</title>
        <authorList>
            <person name="Hosaka K."/>
        </authorList>
    </citation>
    <scope>NUCLEOTIDE SEQUENCE</scope>
    <source>
        <tissue evidence="1">Young leaves</tissue>
    </source>
</reference>